<dbReference type="Proteomes" id="UP000013827">
    <property type="component" value="Unassembled WGS sequence"/>
</dbReference>
<evidence type="ECO:0000259" key="1">
    <source>
        <dbReference type="Pfam" id="PF05699"/>
    </source>
</evidence>
<reference evidence="3" key="1">
    <citation type="journal article" date="2013" name="Nature">
        <title>Pan genome of the phytoplankton Emiliania underpins its global distribution.</title>
        <authorList>
            <person name="Read B.A."/>
            <person name="Kegel J."/>
            <person name="Klute M.J."/>
            <person name="Kuo A."/>
            <person name="Lefebvre S.C."/>
            <person name="Maumus F."/>
            <person name="Mayer C."/>
            <person name="Miller J."/>
            <person name="Monier A."/>
            <person name="Salamov A."/>
            <person name="Young J."/>
            <person name="Aguilar M."/>
            <person name="Claverie J.M."/>
            <person name="Frickenhaus S."/>
            <person name="Gonzalez K."/>
            <person name="Herman E.K."/>
            <person name="Lin Y.C."/>
            <person name="Napier J."/>
            <person name="Ogata H."/>
            <person name="Sarno A.F."/>
            <person name="Shmutz J."/>
            <person name="Schroeder D."/>
            <person name="de Vargas C."/>
            <person name="Verret F."/>
            <person name="von Dassow P."/>
            <person name="Valentin K."/>
            <person name="Van de Peer Y."/>
            <person name="Wheeler G."/>
            <person name="Dacks J.B."/>
            <person name="Delwiche C.F."/>
            <person name="Dyhrman S.T."/>
            <person name="Glockner G."/>
            <person name="John U."/>
            <person name="Richards T."/>
            <person name="Worden A.Z."/>
            <person name="Zhang X."/>
            <person name="Grigoriev I.V."/>
            <person name="Allen A.E."/>
            <person name="Bidle K."/>
            <person name="Borodovsky M."/>
            <person name="Bowler C."/>
            <person name="Brownlee C."/>
            <person name="Cock J.M."/>
            <person name="Elias M."/>
            <person name="Gladyshev V.N."/>
            <person name="Groth M."/>
            <person name="Guda C."/>
            <person name="Hadaegh A."/>
            <person name="Iglesias-Rodriguez M.D."/>
            <person name="Jenkins J."/>
            <person name="Jones B.M."/>
            <person name="Lawson T."/>
            <person name="Leese F."/>
            <person name="Lindquist E."/>
            <person name="Lobanov A."/>
            <person name="Lomsadze A."/>
            <person name="Malik S.B."/>
            <person name="Marsh M.E."/>
            <person name="Mackinder L."/>
            <person name="Mock T."/>
            <person name="Mueller-Roeber B."/>
            <person name="Pagarete A."/>
            <person name="Parker M."/>
            <person name="Probert I."/>
            <person name="Quesneville H."/>
            <person name="Raines C."/>
            <person name="Rensing S.A."/>
            <person name="Riano-Pachon D.M."/>
            <person name="Richier S."/>
            <person name="Rokitta S."/>
            <person name="Shiraiwa Y."/>
            <person name="Soanes D.M."/>
            <person name="van der Giezen M."/>
            <person name="Wahlund T.M."/>
            <person name="Williams B."/>
            <person name="Wilson W."/>
            <person name="Wolfe G."/>
            <person name="Wurch L.L."/>
        </authorList>
    </citation>
    <scope>NUCLEOTIDE SEQUENCE</scope>
</reference>
<dbReference type="GeneID" id="17275050"/>
<evidence type="ECO:0000313" key="2">
    <source>
        <dbReference type="EnsemblProtists" id="EOD29776"/>
    </source>
</evidence>
<dbReference type="SUPFAM" id="SSF53098">
    <property type="entry name" value="Ribonuclease H-like"/>
    <property type="match status" value="1"/>
</dbReference>
<sequence length="167" mass="18739">MEGLMIVFERLCLRDEIMASANPEQAWRELTTTSPGVVARVAQAEREFAVYQRRDGVFSRPSVLENAKNMEPAAWWGMYGKHLPLLSAIAPRVLAQAAAASAAERNWSVYGQIQGAHKSRMSHGTADKLVFCHEAMHVQLRMQDAGWRAQTWSVGSMSEREPERARV</sequence>
<dbReference type="Pfam" id="PF05699">
    <property type="entry name" value="Dimer_Tnp_hAT"/>
    <property type="match status" value="1"/>
</dbReference>
<organism evidence="2 3">
    <name type="scientific">Emiliania huxleyi (strain CCMP1516)</name>
    <dbReference type="NCBI Taxonomy" id="280463"/>
    <lineage>
        <taxon>Eukaryota</taxon>
        <taxon>Haptista</taxon>
        <taxon>Haptophyta</taxon>
        <taxon>Prymnesiophyceae</taxon>
        <taxon>Isochrysidales</taxon>
        <taxon>Noelaerhabdaceae</taxon>
        <taxon>Emiliania</taxon>
    </lineage>
</organism>
<dbReference type="RefSeq" id="XP_005782205.1">
    <property type="nucleotide sequence ID" value="XM_005782148.1"/>
</dbReference>
<dbReference type="InterPro" id="IPR008906">
    <property type="entry name" value="HATC_C_dom"/>
</dbReference>
<dbReference type="PaxDb" id="2903-EOD29776"/>
<dbReference type="HOGENOM" id="CLU_1597547_0_0_1"/>
<dbReference type="InterPro" id="IPR012337">
    <property type="entry name" value="RNaseH-like_sf"/>
</dbReference>
<name>A0A0D3K1Z1_EMIH1</name>
<dbReference type="EnsemblProtists" id="EOD29776">
    <property type="protein sequence ID" value="EOD29776"/>
    <property type="gene ID" value="EMIHUDRAFT_233501"/>
</dbReference>
<dbReference type="GO" id="GO:0046983">
    <property type="term" value="F:protein dimerization activity"/>
    <property type="evidence" value="ECO:0007669"/>
    <property type="project" value="InterPro"/>
</dbReference>
<protein>
    <recommendedName>
        <fullName evidence="1">HAT C-terminal dimerisation domain-containing protein</fullName>
    </recommendedName>
</protein>
<proteinExistence type="predicted"/>
<evidence type="ECO:0000313" key="3">
    <source>
        <dbReference type="Proteomes" id="UP000013827"/>
    </source>
</evidence>
<dbReference type="AlphaFoldDB" id="A0A0D3K1Z1"/>
<accession>A0A0D3K1Z1</accession>
<dbReference type="KEGG" id="ehx:EMIHUDRAFT_233501"/>
<reference evidence="2" key="2">
    <citation type="submission" date="2024-10" db="UniProtKB">
        <authorList>
            <consortium name="EnsemblProtists"/>
        </authorList>
    </citation>
    <scope>IDENTIFICATION</scope>
</reference>
<feature type="domain" description="HAT C-terminal dimerisation" evidence="1">
    <location>
        <begin position="63"/>
        <end position="135"/>
    </location>
</feature>
<keyword evidence="3" id="KW-1185">Reference proteome</keyword>